<dbReference type="NCBIfam" id="TIGR01003">
    <property type="entry name" value="PTS_HPr_family"/>
    <property type="match status" value="1"/>
</dbReference>
<evidence type="ECO:0000313" key="7">
    <source>
        <dbReference type="Proteomes" id="UP000033428"/>
    </source>
</evidence>
<dbReference type="PROSITE" id="PS00589">
    <property type="entry name" value="PTS_HPR_SER"/>
    <property type="match status" value="1"/>
</dbReference>
<dbReference type="PANTHER" id="PTHR33705:SF2">
    <property type="entry name" value="PHOSPHOCARRIER PROTEIN NPR"/>
    <property type="match status" value="1"/>
</dbReference>
<protein>
    <submittedName>
        <fullName evidence="6">Phosphotransferase system, phosphocarrier protein HPr</fullName>
    </submittedName>
</protein>
<dbReference type="EMBL" id="JYNY01000016">
    <property type="protein sequence ID" value="KJJ86075.1"/>
    <property type="molecule type" value="Genomic_DNA"/>
</dbReference>
<dbReference type="InterPro" id="IPR000032">
    <property type="entry name" value="HPr-like"/>
</dbReference>
<evidence type="ECO:0000259" key="5">
    <source>
        <dbReference type="PROSITE" id="PS51350"/>
    </source>
</evidence>
<proteinExistence type="inferred from homology"/>
<dbReference type="InterPro" id="IPR035895">
    <property type="entry name" value="HPr-like_sf"/>
</dbReference>
<evidence type="ECO:0000256" key="2">
    <source>
        <dbReference type="ARBA" id="ARBA00010736"/>
    </source>
</evidence>
<sequence>MKVEKEIVIKNKTGLHARPAALFVQAANKYKSEITLIKEGQSVNGKSIMGILMLAAEMGVKMVICAVGDDAEDAVTKLSAMLMSDDLDT</sequence>
<dbReference type="InterPro" id="IPR001020">
    <property type="entry name" value="PTS_HPr_His_P_site"/>
</dbReference>
<comment type="caution">
    <text evidence="6">The sequence shown here is derived from an EMBL/GenBank/DDBJ whole genome shotgun (WGS) entry which is preliminary data.</text>
</comment>
<dbReference type="GO" id="GO:0005737">
    <property type="term" value="C:cytoplasm"/>
    <property type="evidence" value="ECO:0007669"/>
    <property type="project" value="UniProtKB-SubCell"/>
</dbReference>
<comment type="similarity">
    <text evidence="2">Belongs to the HPr family.</text>
</comment>
<dbReference type="InterPro" id="IPR002114">
    <property type="entry name" value="PTS_HPr_Ser_P_site"/>
</dbReference>
<keyword evidence="4" id="KW-0598">Phosphotransferase system</keyword>
<dbReference type="InterPro" id="IPR050399">
    <property type="entry name" value="HPr"/>
</dbReference>
<gene>
    <name evidence="6" type="ORF">OMAG_000065</name>
</gene>
<reference evidence="6 7" key="1">
    <citation type="submission" date="2015-02" db="EMBL/GenBank/DDBJ databases">
        <title>Single-cell genomics of uncultivated deep-branching MTB reveals a conserved set of magnetosome genes.</title>
        <authorList>
            <person name="Kolinko S."/>
            <person name="Richter M."/>
            <person name="Glockner F.O."/>
            <person name="Brachmann A."/>
            <person name="Schuler D."/>
        </authorList>
    </citation>
    <scope>NUCLEOTIDE SEQUENCE [LARGE SCALE GENOMIC DNA]</scope>
    <source>
        <strain evidence="6">SKK-01</strain>
    </source>
</reference>
<dbReference type="Proteomes" id="UP000033428">
    <property type="component" value="Unassembled WGS sequence"/>
</dbReference>
<dbReference type="CDD" id="cd00367">
    <property type="entry name" value="PTS-HPr_like"/>
    <property type="match status" value="1"/>
</dbReference>
<dbReference type="PROSITE" id="PS00369">
    <property type="entry name" value="PTS_HPR_HIS"/>
    <property type="match status" value="1"/>
</dbReference>
<keyword evidence="7" id="KW-1185">Reference proteome</keyword>
<name>A0A0F0CX92_9BACT</name>
<dbReference type="AlphaFoldDB" id="A0A0F0CX92"/>
<dbReference type="Pfam" id="PF00381">
    <property type="entry name" value="PTS-HPr"/>
    <property type="match status" value="1"/>
</dbReference>
<dbReference type="PROSITE" id="PS51350">
    <property type="entry name" value="PTS_HPR_DOM"/>
    <property type="match status" value="1"/>
</dbReference>
<dbReference type="GO" id="GO:0016740">
    <property type="term" value="F:transferase activity"/>
    <property type="evidence" value="ECO:0007669"/>
    <property type="project" value="UniProtKB-KW"/>
</dbReference>
<dbReference type="Gene3D" id="3.30.1340.10">
    <property type="entry name" value="HPr-like"/>
    <property type="match status" value="1"/>
</dbReference>
<evidence type="ECO:0000256" key="1">
    <source>
        <dbReference type="ARBA" id="ARBA00004496"/>
    </source>
</evidence>
<feature type="domain" description="HPr" evidence="5">
    <location>
        <begin position="2"/>
        <end position="89"/>
    </location>
</feature>
<keyword evidence="6" id="KW-0808">Transferase</keyword>
<evidence type="ECO:0000256" key="3">
    <source>
        <dbReference type="ARBA" id="ARBA00022490"/>
    </source>
</evidence>
<dbReference type="SUPFAM" id="SSF55594">
    <property type="entry name" value="HPr-like"/>
    <property type="match status" value="1"/>
</dbReference>
<comment type="subcellular location">
    <subcellularLocation>
        <location evidence="1">Cytoplasm</location>
    </subcellularLocation>
</comment>
<organism evidence="6 7">
    <name type="scientific">Candidatus Omnitrophus magneticus</name>
    <dbReference type="NCBI Taxonomy" id="1609969"/>
    <lineage>
        <taxon>Bacteria</taxon>
        <taxon>Pseudomonadati</taxon>
        <taxon>Candidatus Omnitrophota</taxon>
        <taxon>Candidatus Omnitrophus</taxon>
    </lineage>
</organism>
<accession>A0A0F0CX92</accession>
<evidence type="ECO:0000256" key="4">
    <source>
        <dbReference type="ARBA" id="ARBA00022683"/>
    </source>
</evidence>
<evidence type="ECO:0000313" key="6">
    <source>
        <dbReference type="EMBL" id="KJJ86075.1"/>
    </source>
</evidence>
<dbReference type="PRINTS" id="PR00107">
    <property type="entry name" value="PHOSPHOCPHPR"/>
</dbReference>
<dbReference type="PANTHER" id="PTHR33705">
    <property type="entry name" value="PHOSPHOCARRIER PROTEIN HPR"/>
    <property type="match status" value="1"/>
</dbReference>
<dbReference type="GO" id="GO:0009401">
    <property type="term" value="P:phosphoenolpyruvate-dependent sugar phosphotransferase system"/>
    <property type="evidence" value="ECO:0007669"/>
    <property type="project" value="UniProtKB-KW"/>
</dbReference>
<keyword evidence="3" id="KW-0963">Cytoplasm</keyword>